<evidence type="ECO:0000313" key="3">
    <source>
        <dbReference type="Proteomes" id="UP000274661"/>
    </source>
</evidence>
<reference evidence="2 3" key="1">
    <citation type="submission" date="2018-12" db="EMBL/GenBank/DDBJ databases">
        <title>Sphingomonas sp. HMF7854 Genome sequencing and assembly.</title>
        <authorList>
            <person name="Cha I."/>
            <person name="Kang H."/>
            <person name="Kim H."/>
            <person name="Kang J."/>
            <person name="Joh K."/>
        </authorList>
    </citation>
    <scope>NUCLEOTIDE SEQUENCE [LARGE SCALE GENOMIC DNA]</scope>
    <source>
        <strain evidence="2 3">HMF7854</strain>
    </source>
</reference>
<dbReference type="AlphaFoldDB" id="A0A3R9YNJ4"/>
<dbReference type="Gene3D" id="3.40.50.410">
    <property type="entry name" value="von Willebrand factor, type A domain"/>
    <property type="match status" value="1"/>
</dbReference>
<dbReference type="InterPro" id="IPR036465">
    <property type="entry name" value="vWFA_dom_sf"/>
</dbReference>
<protein>
    <recommendedName>
        <fullName evidence="1">Putative Flp pilus-assembly TadG-like N-terminal domain-containing protein</fullName>
    </recommendedName>
</protein>
<feature type="domain" description="Putative Flp pilus-assembly TadG-like N-terminal" evidence="1">
    <location>
        <begin position="35"/>
        <end position="79"/>
    </location>
</feature>
<evidence type="ECO:0000313" key="2">
    <source>
        <dbReference type="EMBL" id="RST31825.1"/>
    </source>
</evidence>
<name>A0A3R9YNJ4_9SPHN</name>
<evidence type="ECO:0000259" key="1">
    <source>
        <dbReference type="Pfam" id="PF13400"/>
    </source>
</evidence>
<dbReference type="Pfam" id="PF13400">
    <property type="entry name" value="Tad"/>
    <property type="match status" value="1"/>
</dbReference>
<dbReference type="EMBL" id="RWJF01000001">
    <property type="protein sequence ID" value="RST31825.1"/>
    <property type="molecule type" value="Genomic_DNA"/>
</dbReference>
<comment type="caution">
    <text evidence="2">The sequence shown here is derived from an EMBL/GenBank/DDBJ whole genome shotgun (WGS) entry which is preliminary data.</text>
</comment>
<dbReference type="SUPFAM" id="SSF53300">
    <property type="entry name" value="vWA-like"/>
    <property type="match status" value="1"/>
</dbReference>
<keyword evidence="3" id="KW-1185">Reference proteome</keyword>
<accession>A0A3R9YNJ4</accession>
<organism evidence="2 3">
    <name type="scientific">Sphingomonas ginkgonis</name>
    <dbReference type="NCBI Taxonomy" id="2315330"/>
    <lineage>
        <taxon>Bacteria</taxon>
        <taxon>Pseudomonadati</taxon>
        <taxon>Pseudomonadota</taxon>
        <taxon>Alphaproteobacteria</taxon>
        <taxon>Sphingomonadales</taxon>
        <taxon>Sphingomonadaceae</taxon>
        <taxon>Sphingomonas</taxon>
    </lineage>
</organism>
<dbReference type="InterPro" id="IPR028087">
    <property type="entry name" value="Tad_N"/>
</dbReference>
<sequence>MLMKRLVGMLRRLFARRSAGDDRTFMRRLREDKRGNALVLTAVAMIPIAGIVGSGVDISRAYLTKTRLQQACDAGVLGGRKVMGAAGLDSTVTAEVRKFVDYDFPQGTFGSSAFTVVPTAGANSAVDLTLATSVPTTLMTIFGISTIPISVSCTARQDFVNTDVMLVLDTTLSMNCLPAESATTYCPSEKSGSKIQALRAAVTSFYNALKPAQDQLAGQGLRLRYGIVPYSLTVNAGNLLRSTNPSWVNTTSSYRKCVTPSGQTCNGVGPASSVTHDSSFWSSWAGCIEERQTVSSIGSSSGYTPPANAYDLDVDTAPTSSATAWNAYDPDSETAKYNVAGLGYACPKSVQSLGTMSSVSDMNSYTAGLAAGGYTYHDLGMLWGARLLSPTGLWASNNPSSYNSFPVNRHLIFMTDGALEPDLSAYSAYGVEKFDKRVTGNGSSTSQYNSHLQRFRMMCNAVKGMNVNIWVIAFGTSSGTGLSTDLVNCANTPAQAFKADDQAALVDKFTQIGQAIGALRLSQ</sequence>
<proteinExistence type="predicted"/>
<dbReference type="OrthoDB" id="7522752at2"/>
<gene>
    <name evidence="2" type="ORF">HMF7854_14005</name>
</gene>
<dbReference type="Proteomes" id="UP000274661">
    <property type="component" value="Unassembled WGS sequence"/>
</dbReference>